<evidence type="ECO:0000256" key="4">
    <source>
        <dbReference type="ARBA" id="ARBA00022475"/>
    </source>
</evidence>
<dbReference type="KEGG" id="jda:BW727_101566"/>
<evidence type="ECO:0000256" key="2">
    <source>
        <dbReference type="ARBA" id="ARBA00009773"/>
    </source>
</evidence>
<evidence type="ECO:0000256" key="1">
    <source>
        <dbReference type="ARBA" id="ARBA00004651"/>
    </source>
</evidence>
<evidence type="ECO:0000256" key="3">
    <source>
        <dbReference type="ARBA" id="ARBA00022448"/>
    </source>
</evidence>
<dbReference type="AlphaFoldDB" id="A0A1S6IQV3"/>
<feature type="transmembrane region" description="Helical" evidence="8">
    <location>
        <begin position="90"/>
        <end position="115"/>
    </location>
</feature>
<feature type="transmembrane region" description="Helical" evidence="8">
    <location>
        <begin position="182"/>
        <end position="205"/>
    </location>
</feature>
<protein>
    <submittedName>
        <fullName evidence="9">AI-2 transport protein TqsA</fullName>
    </submittedName>
</protein>
<evidence type="ECO:0000256" key="6">
    <source>
        <dbReference type="ARBA" id="ARBA00022989"/>
    </source>
</evidence>
<feature type="transmembrane region" description="Helical" evidence="8">
    <location>
        <begin position="240"/>
        <end position="262"/>
    </location>
</feature>
<dbReference type="PANTHER" id="PTHR21716:SF53">
    <property type="entry name" value="PERMEASE PERM-RELATED"/>
    <property type="match status" value="1"/>
</dbReference>
<dbReference type="GO" id="GO:0055085">
    <property type="term" value="P:transmembrane transport"/>
    <property type="evidence" value="ECO:0007669"/>
    <property type="project" value="TreeGrafter"/>
</dbReference>
<dbReference type="GO" id="GO:0005886">
    <property type="term" value="C:plasma membrane"/>
    <property type="evidence" value="ECO:0007669"/>
    <property type="project" value="UniProtKB-SubCell"/>
</dbReference>
<evidence type="ECO:0000313" key="9">
    <source>
        <dbReference type="EMBL" id="AQS53933.1"/>
    </source>
</evidence>
<dbReference type="PANTHER" id="PTHR21716">
    <property type="entry name" value="TRANSMEMBRANE PROTEIN"/>
    <property type="match status" value="1"/>
</dbReference>
<dbReference type="EMBL" id="CP019728">
    <property type="protein sequence ID" value="AQS53933.1"/>
    <property type="molecule type" value="Genomic_DNA"/>
</dbReference>
<dbReference type="RefSeq" id="WP_062469836.1">
    <property type="nucleotide sequence ID" value="NZ_BBYN01000015.1"/>
</dbReference>
<evidence type="ECO:0000256" key="8">
    <source>
        <dbReference type="SAM" id="Phobius"/>
    </source>
</evidence>
<organism evidence="9 10">
    <name type="scientific">Jeotgalibaca dankookensis</name>
    <dbReference type="NCBI Taxonomy" id="708126"/>
    <lineage>
        <taxon>Bacteria</taxon>
        <taxon>Bacillati</taxon>
        <taxon>Bacillota</taxon>
        <taxon>Bacilli</taxon>
        <taxon>Lactobacillales</taxon>
        <taxon>Carnobacteriaceae</taxon>
        <taxon>Jeotgalibaca</taxon>
    </lineage>
</organism>
<keyword evidence="5 8" id="KW-0812">Transmembrane</keyword>
<sequence length="395" mass="44121">MVEQEKKSSTSFLKSSKFMQFFGGKNLLFSLTAFILIGLLIMVYQQIAFIFYPLRVIFSTIVTPIVLAIIFFYILNPLVSFLEKKKIGRIWGTIIAFLGVILLIAAGILSVVPILTEQITDFASDFPEYIQGLNQNFKEFFVGSQFETYFNDMIGSLDSRISEAPGEIWNWISSSSQQIFDVFSTISNVVVAVVTFPIILFFMLADRGKFKPFIMQYTPPVFRKDLVTIGRRISEVLSSYVVGVALVALSLGVILFFGYLIIGLDYAFVLAVIATITAVIPFIGATIGIIPAIIVAAFTSPAMLIKMIVVWVVAQAVQGNIIEPNIMGKKLKIHPLTIIIVLLIMGNLLGIVGMILGVPIFAVAQVLFEYIFNKFRKHYNRYYGNVAGRFEIEEE</sequence>
<gene>
    <name evidence="9" type="primary">tqsA</name>
    <name evidence="9" type="ORF">BW727_101566</name>
</gene>
<reference evidence="9 10" key="1">
    <citation type="journal article" date="2014" name="Int. J. Syst. Evol. Microbiol.">
        <title>Jeotgalibaca dankookensis gen. nov., sp. nov., a member of the family Carnobacteriaceae, isolated from seujeot (Korean traditional food).</title>
        <authorList>
            <person name="Lee D.G."/>
            <person name="Trujillo M.E."/>
            <person name="Kang H."/>
            <person name="Ahn T.Y."/>
        </authorList>
    </citation>
    <scope>NUCLEOTIDE SEQUENCE [LARGE SCALE GENOMIC DNA]</scope>
    <source>
        <strain evidence="9 10">EX-07</strain>
    </source>
</reference>
<keyword evidence="4" id="KW-1003">Cell membrane</keyword>
<evidence type="ECO:0000256" key="5">
    <source>
        <dbReference type="ARBA" id="ARBA00022692"/>
    </source>
</evidence>
<keyword evidence="3" id="KW-0813">Transport</keyword>
<comment type="subcellular location">
    <subcellularLocation>
        <location evidence="1">Cell membrane</location>
        <topology evidence="1">Multi-pass membrane protein</topology>
    </subcellularLocation>
</comment>
<dbReference type="InterPro" id="IPR002549">
    <property type="entry name" value="AI-2E-like"/>
</dbReference>
<feature type="transmembrane region" description="Helical" evidence="8">
    <location>
        <begin position="56"/>
        <end position="78"/>
    </location>
</feature>
<name>A0A1S6IQV3_9LACT</name>
<dbReference type="Proteomes" id="UP000188993">
    <property type="component" value="Chromosome"/>
</dbReference>
<comment type="similarity">
    <text evidence="2">Belongs to the autoinducer-2 exporter (AI-2E) (TC 2.A.86) family.</text>
</comment>
<dbReference type="STRING" id="708126.BW727_101566"/>
<evidence type="ECO:0000256" key="7">
    <source>
        <dbReference type="ARBA" id="ARBA00023136"/>
    </source>
</evidence>
<feature type="transmembrane region" description="Helical" evidence="8">
    <location>
        <begin position="336"/>
        <end position="368"/>
    </location>
</feature>
<keyword evidence="6 8" id="KW-1133">Transmembrane helix</keyword>
<keyword evidence="7 8" id="KW-0472">Membrane</keyword>
<feature type="transmembrane region" description="Helical" evidence="8">
    <location>
        <begin position="21"/>
        <end position="44"/>
    </location>
</feature>
<dbReference type="Pfam" id="PF01594">
    <property type="entry name" value="AI-2E_transport"/>
    <property type="match status" value="1"/>
</dbReference>
<evidence type="ECO:0000313" key="10">
    <source>
        <dbReference type="Proteomes" id="UP000188993"/>
    </source>
</evidence>
<proteinExistence type="inferred from homology"/>
<dbReference type="OrthoDB" id="9793390at2"/>
<keyword evidence="10" id="KW-1185">Reference proteome</keyword>
<feature type="transmembrane region" description="Helical" evidence="8">
    <location>
        <begin position="268"/>
        <end position="298"/>
    </location>
</feature>
<accession>A0A1S6IQV3</accession>